<evidence type="ECO:0000313" key="4">
    <source>
        <dbReference type="EMBL" id="MCX2817847.1"/>
    </source>
</evidence>
<evidence type="ECO:0000256" key="2">
    <source>
        <dbReference type="SAM" id="MobiDB-lite"/>
    </source>
</evidence>
<evidence type="ECO:0000256" key="1">
    <source>
        <dbReference type="ARBA" id="ARBA00023125"/>
    </source>
</evidence>
<name>A0A9Q4C2F2_9EURY</name>
<gene>
    <name evidence="4" type="ORF">EGH25_00505</name>
</gene>
<dbReference type="Proteomes" id="UP001149411">
    <property type="component" value="Unassembled WGS sequence"/>
</dbReference>
<organism evidence="4 5">
    <name type="scientific">Halorutilus salinus</name>
    <dbReference type="NCBI Taxonomy" id="2487751"/>
    <lineage>
        <taxon>Archaea</taxon>
        <taxon>Methanobacteriati</taxon>
        <taxon>Methanobacteriota</taxon>
        <taxon>Stenosarchaea group</taxon>
        <taxon>Halobacteria</taxon>
        <taxon>Halorutilales</taxon>
        <taxon>Halorutilaceae</taxon>
        <taxon>Halorutilus</taxon>
    </lineage>
</organism>
<dbReference type="Pfam" id="PF07282">
    <property type="entry name" value="Cas12f1-like_TNB"/>
    <property type="match status" value="1"/>
</dbReference>
<dbReference type="RefSeq" id="WP_266085349.1">
    <property type="nucleotide sequence ID" value="NZ_RKLV01000001.1"/>
</dbReference>
<sequence>MELRRTVQVKLDVDESDEERLRETFRAFREACQCTVDYAWDNRTDEGQIDTRKTWLHKQTYDDIKEQTGLNTGLIQKARDYAVDALEQVISRWKEGEQATKPTFGSWFVAYDYRTITYTDEGCTLATKNGRVQADFVIDETGENPQTEYLSEKWERKEATLHHRDGNYYLHISVVKEEDVGETESGTSPSGSLDGSQISDLRTVLGVDLNSTGSFAVTSTGRFVGSTDHINHERDEYESRRASLQQNGSRRAHEVIERIGDRFSRWSNQKLHEWANEVVEEAVRYDCSTIVFEELDGIRNHISNNKEFQQWAFNQFVAFVEYKAEEYGVSVESVNPEYTSQTCSRCGHTERSNRRTKHDFECRECGYSVDADYNASKNVGLRYVRRVQKPDDGRATCQLALNSGTLKPSEGSSSTERLEVEYTDKPCTSTAD</sequence>
<dbReference type="PANTHER" id="PTHR30405:SF11">
    <property type="entry name" value="RNA-GUIDED DNA ENDONUCLEASE RV2885C-RELATED"/>
    <property type="match status" value="1"/>
</dbReference>
<comment type="caution">
    <text evidence="4">The sequence shown here is derived from an EMBL/GenBank/DDBJ whole genome shotgun (WGS) entry which is preliminary data.</text>
</comment>
<dbReference type="AlphaFoldDB" id="A0A9Q4C2F2"/>
<feature type="region of interest" description="Disordered" evidence="2">
    <location>
        <begin position="404"/>
        <end position="432"/>
    </location>
</feature>
<dbReference type="InterPro" id="IPR051399">
    <property type="entry name" value="RNA-guided_DNA_endo/Transpos"/>
</dbReference>
<dbReference type="PANTHER" id="PTHR30405">
    <property type="entry name" value="TRANSPOSASE"/>
    <property type="match status" value="1"/>
</dbReference>
<dbReference type="NCBIfam" id="NF040570">
    <property type="entry name" value="guided_TnpB"/>
    <property type="match status" value="1"/>
</dbReference>
<accession>A0A9Q4C2F2</accession>
<evidence type="ECO:0000259" key="3">
    <source>
        <dbReference type="Pfam" id="PF07282"/>
    </source>
</evidence>
<protein>
    <submittedName>
        <fullName evidence="4">Transposase</fullName>
    </submittedName>
</protein>
<reference evidence="4" key="1">
    <citation type="submission" date="2022-09" db="EMBL/GenBank/DDBJ databases">
        <title>Haloadaptaus new haloarchaeum isolated from saline soil.</title>
        <authorList>
            <person name="Duran-Viseras A."/>
            <person name="Sanchez-Porro C."/>
            <person name="Ventosa A."/>
        </authorList>
    </citation>
    <scope>NUCLEOTIDE SEQUENCE</scope>
    <source>
        <strain evidence="4">F3-133</strain>
    </source>
</reference>
<dbReference type="NCBIfam" id="TIGR01766">
    <property type="entry name" value="IS200/IS605 family accessory protein TnpB-like domain"/>
    <property type="match status" value="1"/>
</dbReference>
<dbReference type="EMBL" id="RKLV01000001">
    <property type="protein sequence ID" value="MCX2817847.1"/>
    <property type="molecule type" value="Genomic_DNA"/>
</dbReference>
<keyword evidence="5" id="KW-1185">Reference proteome</keyword>
<evidence type="ECO:0000313" key="5">
    <source>
        <dbReference type="Proteomes" id="UP001149411"/>
    </source>
</evidence>
<dbReference type="InterPro" id="IPR010095">
    <property type="entry name" value="Cas12f1-like_TNB"/>
</dbReference>
<feature type="domain" description="Cas12f1-like TNB" evidence="3">
    <location>
        <begin position="313"/>
        <end position="379"/>
    </location>
</feature>
<keyword evidence="1" id="KW-0238">DNA-binding</keyword>
<feature type="compositionally biased region" description="Polar residues" evidence="2">
    <location>
        <begin position="404"/>
        <end position="415"/>
    </location>
</feature>
<proteinExistence type="predicted"/>
<dbReference type="GO" id="GO:0003677">
    <property type="term" value="F:DNA binding"/>
    <property type="evidence" value="ECO:0007669"/>
    <property type="project" value="UniProtKB-KW"/>
</dbReference>